<evidence type="ECO:0000313" key="11">
    <source>
        <dbReference type="Proteomes" id="UP001652700"/>
    </source>
</evidence>
<evidence type="ECO:0000256" key="1">
    <source>
        <dbReference type="ARBA" id="ARBA00004601"/>
    </source>
</evidence>
<dbReference type="GeneID" id="126880181"/>
<protein>
    <recommendedName>
        <fullName evidence="3">Vacuolar protein sorting-associated protein 54</fullName>
    </recommendedName>
</protein>
<dbReference type="InterPro" id="IPR019515">
    <property type="entry name" value="VPS54_N"/>
</dbReference>
<dbReference type="RefSeq" id="XP_050499911.1">
    <property type="nucleotide sequence ID" value="XM_050643954.1"/>
</dbReference>
<evidence type="ECO:0000256" key="7">
    <source>
        <dbReference type="ARBA" id="ARBA00023054"/>
    </source>
</evidence>
<evidence type="ECO:0000259" key="9">
    <source>
        <dbReference type="Pfam" id="PF10475"/>
    </source>
</evidence>
<dbReference type="Proteomes" id="UP001652700">
    <property type="component" value="Unplaced"/>
</dbReference>
<feature type="domain" description="Vacuolar protein sorting-associated protein 54 N-terminal" evidence="9">
    <location>
        <begin position="135"/>
        <end position="290"/>
    </location>
</feature>
<dbReference type="InterPro" id="IPR012501">
    <property type="entry name" value="Vps54_C"/>
</dbReference>
<proteinExistence type="inferred from homology"/>
<sequence length="831" mass="93340">MVSKMNGEDDHWSLYSASQHLPAVLTDPNKGKQANFFTKTWGDTFVEKSVIEKSPFLPEITWAHFEGYLKKYGRRYKKHNDSKKIKFENNHTKIKTPSLNTEGIPDIYLRQHLNLHDPKIFQDVFQTKKTEHELQDELSHHLDIVEEQIAQQVSQKSGAFFHAMTSHDSIMEQMGIALGEVKSLRSKVQRVDKALARDSLRLIGLARSKSNNVALLDKLKLMATVLQTQPTLQLLLSSSDYVGALELISGTQEVLAKELAGVTSLRHLPSQLKEMQKLIDKMLSTEFERYAAADLHRPLDFESAGVLEPERLVSLVAGLLRQNHLHFLEVYKQEAVTAAQALLKQLMIEQLADAEDELNELTGSGEIAPSMDAAHWLRVIRSASAALTKIIERVKAVHDVIKETAAASAGLSSLETSTSISSTPTENFLTLEEHNRIELKLRDLLSSVCDYCNERIASLVSTQSDKQTVTSAQVIELSNIVESFTEMCERTCGGRQSAALKAAFKIQAGNYVHKFHTQRKNKLQLLLDAERWKVAEVPSEIQILVDKLASGEPIKSLPSSPSEEDITTNRYNLKPSPYIKIGTQSYYTIGALLILIRLISEYCVCSYDLQLLAPVVARNLTDLLKTFNSRSCQLVLGAGALRTAGLKTITSTNLALASRSLQFLVWMIPLLRAHFKTLTIEALSGFDLVEKDIGHHIRQLETKVLSIMNTLLGDQLGEWDAKPPVPSKQFRNISRHLKKLHEAVSAVLPDEQVTDIYEVIHKNFKNRLRDHLAKMNIQNNGGPQHGVVTTEVIFYLETMKMLKVLPEKYQSDSAMDDIWTSHFQSNVAPEF</sequence>
<comment type="subcellular location">
    <subcellularLocation>
        <location evidence="1">Golgi apparatus</location>
        <location evidence="1">trans-Golgi network</location>
    </subcellularLocation>
</comment>
<dbReference type="Gene3D" id="6.10.250.860">
    <property type="match status" value="1"/>
</dbReference>
<evidence type="ECO:0000313" key="10">
    <source>
        <dbReference type="EnsemblMetazoa" id="XP_050499911.1"/>
    </source>
</evidence>
<dbReference type="Pfam" id="PF07928">
    <property type="entry name" value="Vps54"/>
    <property type="match status" value="1"/>
</dbReference>
<feature type="domain" description="Vacuolar protein sorting-associated protein 54 C-terminal" evidence="8">
    <location>
        <begin position="584"/>
        <end position="709"/>
    </location>
</feature>
<accession>A0ABM5JPP6</accession>
<evidence type="ECO:0000256" key="2">
    <source>
        <dbReference type="ARBA" id="ARBA00009150"/>
    </source>
</evidence>
<organism evidence="10 11">
    <name type="scientific">Diabrotica virgifera virgifera</name>
    <name type="common">western corn rootworm</name>
    <dbReference type="NCBI Taxonomy" id="50390"/>
    <lineage>
        <taxon>Eukaryota</taxon>
        <taxon>Metazoa</taxon>
        <taxon>Ecdysozoa</taxon>
        <taxon>Arthropoda</taxon>
        <taxon>Hexapoda</taxon>
        <taxon>Insecta</taxon>
        <taxon>Pterygota</taxon>
        <taxon>Neoptera</taxon>
        <taxon>Endopterygota</taxon>
        <taxon>Coleoptera</taxon>
        <taxon>Polyphaga</taxon>
        <taxon>Cucujiformia</taxon>
        <taxon>Chrysomeloidea</taxon>
        <taxon>Chrysomelidae</taxon>
        <taxon>Galerucinae</taxon>
        <taxon>Diabroticina</taxon>
        <taxon>Diabroticites</taxon>
        <taxon>Diabrotica</taxon>
    </lineage>
</organism>
<dbReference type="PANTHER" id="PTHR12965">
    <property type="entry name" value="VACUOLAR PROTEIN SORTING 54"/>
    <property type="match status" value="1"/>
</dbReference>
<evidence type="ECO:0000256" key="6">
    <source>
        <dbReference type="ARBA" id="ARBA00023034"/>
    </source>
</evidence>
<reference evidence="10" key="1">
    <citation type="submission" date="2025-05" db="UniProtKB">
        <authorList>
            <consortium name="EnsemblMetazoa"/>
        </authorList>
    </citation>
    <scope>IDENTIFICATION</scope>
</reference>
<dbReference type="EnsemblMetazoa" id="XM_050643954.1">
    <property type="protein sequence ID" value="XP_050499911.1"/>
    <property type="gene ID" value="LOC126880181"/>
</dbReference>
<evidence type="ECO:0000256" key="4">
    <source>
        <dbReference type="ARBA" id="ARBA00022448"/>
    </source>
</evidence>
<dbReference type="InterPro" id="IPR039745">
    <property type="entry name" value="Vps54"/>
</dbReference>
<evidence type="ECO:0000259" key="8">
    <source>
        <dbReference type="Pfam" id="PF07928"/>
    </source>
</evidence>
<comment type="similarity">
    <text evidence="2">Belongs to the VPS54 family.</text>
</comment>
<keyword evidence="6" id="KW-0333">Golgi apparatus</keyword>
<name>A0ABM5JPP6_DIAVI</name>
<evidence type="ECO:0000256" key="3">
    <source>
        <dbReference type="ARBA" id="ARBA00017665"/>
    </source>
</evidence>
<dbReference type="Pfam" id="PF10475">
    <property type="entry name" value="Vps54_N"/>
    <property type="match status" value="1"/>
</dbReference>
<evidence type="ECO:0000256" key="5">
    <source>
        <dbReference type="ARBA" id="ARBA00022927"/>
    </source>
</evidence>
<keyword evidence="7" id="KW-0175">Coiled coil</keyword>
<keyword evidence="11" id="KW-1185">Reference proteome</keyword>
<keyword evidence="4" id="KW-0813">Transport</keyword>
<keyword evidence="5" id="KW-0653">Protein transport</keyword>
<dbReference type="Gene3D" id="1.20.1280.130">
    <property type="match status" value="1"/>
</dbReference>
<dbReference type="PANTHER" id="PTHR12965:SF0">
    <property type="entry name" value="VACUOLAR PROTEIN SORTING-ASSOCIATED PROTEIN 54"/>
    <property type="match status" value="1"/>
</dbReference>